<evidence type="ECO:0000313" key="3">
    <source>
        <dbReference type="Proteomes" id="UP000253606"/>
    </source>
</evidence>
<keyword evidence="1" id="KW-1133">Transmembrane helix</keyword>
<dbReference type="Pfam" id="PF13858">
    <property type="entry name" value="DUF4199"/>
    <property type="match status" value="1"/>
</dbReference>
<evidence type="ECO:0000256" key="1">
    <source>
        <dbReference type="SAM" id="Phobius"/>
    </source>
</evidence>
<proteinExistence type="predicted"/>
<evidence type="ECO:0008006" key="4">
    <source>
        <dbReference type="Google" id="ProtNLM"/>
    </source>
</evidence>
<dbReference type="RefSeq" id="WP_114206023.1">
    <property type="nucleotide sequence ID" value="NZ_CP030840.1"/>
</dbReference>
<protein>
    <recommendedName>
        <fullName evidence="4">DUF4199 domain-containing protein</fullName>
    </recommendedName>
</protein>
<keyword evidence="3" id="KW-1185">Reference proteome</keyword>
<evidence type="ECO:0000313" key="2">
    <source>
        <dbReference type="EMBL" id="AXC10375.1"/>
    </source>
</evidence>
<dbReference type="KEGG" id="abas:ACPOL_1024"/>
<keyword evidence="1" id="KW-0812">Transmembrane</keyword>
<accession>A0A2Z5FVI6</accession>
<dbReference type="OrthoDB" id="6384283at2"/>
<feature type="transmembrane region" description="Helical" evidence="1">
    <location>
        <begin position="37"/>
        <end position="54"/>
    </location>
</feature>
<keyword evidence="1" id="KW-0472">Membrane</keyword>
<dbReference type="EMBL" id="CP030840">
    <property type="protein sequence ID" value="AXC10375.1"/>
    <property type="molecule type" value="Genomic_DNA"/>
</dbReference>
<organism evidence="2 3">
    <name type="scientific">Acidisarcina polymorpha</name>
    <dbReference type="NCBI Taxonomy" id="2211140"/>
    <lineage>
        <taxon>Bacteria</taxon>
        <taxon>Pseudomonadati</taxon>
        <taxon>Acidobacteriota</taxon>
        <taxon>Terriglobia</taxon>
        <taxon>Terriglobales</taxon>
        <taxon>Acidobacteriaceae</taxon>
        <taxon>Acidisarcina</taxon>
    </lineage>
</organism>
<dbReference type="AlphaFoldDB" id="A0A2Z5FVI6"/>
<reference evidence="2 3" key="1">
    <citation type="journal article" date="2018" name="Front. Microbiol.">
        <title>Hydrolytic Capabilities as a Key to Environmental Success: Chitinolytic and Cellulolytic Acidobacteria From Acidic Sub-arctic Soils and Boreal Peatlands.</title>
        <authorList>
            <person name="Belova S.E."/>
            <person name="Ravin N.V."/>
            <person name="Pankratov T.A."/>
            <person name="Rakitin A.L."/>
            <person name="Ivanova A.A."/>
            <person name="Beletsky A.V."/>
            <person name="Mardanov A.V."/>
            <person name="Sinninghe Damste J.S."/>
            <person name="Dedysh S.N."/>
        </authorList>
    </citation>
    <scope>NUCLEOTIDE SEQUENCE [LARGE SCALE GENOMIC DNA]</scope>
    <source>
        <strain evidence="2 3">SBC82</strain>
    </source>
</reference>
<dbReference type="Proteomes" id="UP000253606">
    <property type="component" value="Chromosome"/>
</dbReference>
<dbReference type="InterPro" id="IPR025250">
    <property type="entry name" value="DUF4199"/>
</dbReference>
<feature type="transmembrane region" description="Helical" evidence="1">
    <location>
        <begin position="74"/>
        <end position="95"/>
    </location>
</feature>
<name>A0A2Z5FVI6_9BACT</name>
<gene>
    <name evidence="2" type="ORF">ACPOL_1024</name>
</gene>
<sequence length="182" mass="20212">MRKTILTFGLISGAISSLLMALTVPFEHQIGFDNGLVVGYTIIVLSFLLVYFGIRSYRDNPGNGQITFTKAFTVGISITLISCICYVVTWEIIYFNFLPDFMDKYNAHIIENLKAAGTSPATLQAKIQELQKSKEMYNNPFINAAMTFIEPFPVGLVITLISAGMLRKRQAPAERSPLPAAY</sequence>
<feature type="transmembrane region" description="Helical" evidence="1">
    <location>
        <begin position="141"/>
        <end position="166"/>
    </location>
</feature>